<gene>
    <name evidence="1" type="ORF">CXR34_03430</name>
</gene>
<proteinExistence type="predicted"/>
<dbReference type="EMBL" id="CP025299">
    <property type="protein sequence ID" value="AUG28603.1"/>
    <property type="molecule type" value="Genomic_DNA"/>
</dbReference>
<dbReference type="Proteomes" id="UP000233276">
    <property type="component" value="Chromosome"/>
</dbReference>
<dbReference type="KEGG" id="mhos:CXR34_03430"/>
<protein>
    <submittedName>
        <fullName evidence="1">Uncharacterized protein</fullName>
    </submittedName>
</protein>
<name>A0A134DJF7_9MICO</name>
<dbReference type="RefSeq" id="WP_060959048.1">
    <property type="nucleotide sequence ID" value="NZ_CP025299.1"/>
</dbReference>
<sequence>MTDTAISLTLDGTPDLPSAILQALYRITGRSTVELRRSIQGRQPLFTAALFGNAHIDVVPRLEKTIDYLTDLGLPFTLHEHVDGDRDEIDLATLHAILGGADGQFA</sequence>
<organism evidence="1 2">
    <name type="scientific">Microbacterium hominis</name>
    <dbReference type="NCBI Taxonomy" id="162426"/>
    <lineage>
        <taxon>Bacteria</taxon>
        <taxon>Bacillati</taxon>
        <taxon>Actinomycetota</taxon>
        <taxon>Actinomycetes</taxon>
        <taxon>Micrococcales</taxon>
        <taxon>Microbacteriaceae</taxon>
        <taxon>Microbacterium</taxon>
    </lineage>
</organism>
<dbReference type="OrthoDB" id="5069955at2"/>
<reference evidence="1 2" key="1">
    <citation type="submission" date="2017-12" db="EMBL/GenBank/DDBJ databases">
        <title>Isolation and characterization of estrogens degradatiion strain Microbacterium hominis SJTG1.</title>
        <authorList>
            <person name="Xiong W."/>
            <person name="Yin C."/>
            <person name="Zheng D."/>
            <person name="Liang R."/>
        </authorList>
    </citation>
    <scope>NUCLEOTIDE SEQUENCE [LARGE SCALE GENOMIC DNA]</scope>
    <source>
        <strain evidence="1 2">SJTG1</strain>
    </source>
</reference>
<dbReference type="AlphaFoldDB" id="A0A134DJF7"/>
<accession>A0A134DJF7</accession>
<evidence type="ECO:0000313" key="1">
    <source>
        <dbReference type="EMBL" id="AUG28603.1"/>
    </source>
</evidence>
<evidence type="ECO:0000313" key="2">
    <source>
        <dbReference type="Proteomes" id="UP000233276"/>
    </source>
</evidence>